<comment type="caution">
    <text evidence="1">The sequence shown here is derived from an EMBL/GenBank/DDBJ whole genome shotgun (WGS) entry which is preliminary data.</text>
</comment>
<dbReference type="Proteomes" id="UP000701853">
    <property type="component" value="Chromosome 13"/>
</dbReference>
<gene>
    <name evidence="1" type="ORF">CXB51_035818</name>
</gene>
<reference evidence="1 2" key="1">
    <citation type="journal article" date="2021" name="bioRxiv">
        <title>The Gossypium anomalum genome as a resource for cotton improvement and evolutionary analysis of hybrid incompatibility.</title>
        <authorList>
            <person name="Grover C.E."/>
            <person name="Yuan D."/>
            <person name="Arick M.A."/>
            <person name="Miller E.R."/>
            <person name="Hu G."/>
            <person name="Peterson D.G."/>
            <person name="Wendel J.F."/>
            <person name="Udall J.A."/>
        </authorList>
    </citation>
    <scope>NUCLEOTIDE SEQUENCE [LARGE SCALE GENOMIC DNA]</scope>
    <source>
        <strain evidence="1">JFW-Udall</strain>
        <tissue evidence="1">Leaf</tissue>
    </source>
</reference>
<organism evidence="1 2">
    <name type="scientific">Gossypium anomalum</name>
    <dbReference type="NCBI Taxonomy" id="47600"/>
    <lineage>
        <taxon>Eukaryota</taxon>
        <taxon>Viridiplantae</taxon>
        <taxon>Streptophyta</taxon>
        <taxon>Embryophyta</taxon>
        <taxon>Tracheophyta</taxon>
        <taxon>Spermatophyta</taxon>
        <taxon>Magnoliopsida</taxon>
        <taxon>eudicotyledons</taxon>
        <taxon>Gunneridae</taxon>
        <taxon>Pentapetalae</taxon>
        <taxon>rosids</taxon>
        <taxon>malvids</taxon>
        <taxon>Malvales</taxon>
        <taxon>Malvaceae</taxon>
        <taxon>Malvoideae</taxon>
        <taxon>Gossypium</taxon>
    </lineage>
</organism>
<evidence type="ECO:0008006" key="3">
    <source>
        <dbReference type="Google" id="ProtNLM"/>
    </source>
</evidence>
<dbReference type="OrthoDB" id="971183at2759"/>
<keyword evidence="2" id="KW-1185">Reference proteome</keyword>
<proteinExistence type="predicted"/>
<protein>
    <recommendedName>
        <fullName evidence="3">DUF4283 domain-containing protein</fullName>
    </recommendedName>
</protein>
<sequence>MESDFASLTLNEEEEEILQISSLPNSGREERELCLVGCFLTASVIHFPAMKSTMANLWHPIHDVPAGLFSEALAKQLGDFIGTFMEYDGANMGRGNSFCEARMALGVEIAEMGWDLSLRAQTRRARAQNNVWLREDDEGIRGGNPDGNKPFDYRSWGMTDKSKSGFFVDPILGLNLEGNLSTLSKKGGK</sequence>
<accession>A0A8J5XYG5</accession>
<evidence type="ECO:0000313" key="1">
    <source>
        <dbReference type="EMBL" id="KAG8473533.1"/>
    </source>
</evidence>
<name>A0A8J5XYG5_9ROSI</name>
<dbReference type="EMBL" id="JAHUZN010000013">
    <property type="protein sequence ID" value="KAG8473533.1"/>
    <property type="molecule type" value="Genomic_DNA"/>
</dbReference>
<evidence type="ECO:0000313" key="2">
    <source>
        <dbReference type="Proteomes" id="UP000701853"/>
    </source>
</evidence>
<dbReference type="AlphaFoldDB" id="A0A8J5XYG5"/>